<dbReference type="OrthoDB" id="6512051at2759"/>
<dbReference type="PROSITE" id="PS50835">
    <property type="entry name" value="IG_LIKE"/>
    <property type="match status" value="2"/>
</dbReference>
<comment type="caution">
    <text evidence="5">The sequence shown here is derived from an EMBL/GenBank/DDBJ whole genome shotgun (WGS) entry which is preliminary data.</text>
</comment>
<dbReference type="InterPro" id="IPR050958">
    <property type="entry name" value="Cell_Adh-Cytoskel_Orgn"/>
</dbReference>
<name>A0A8X6Y4S2_9ARAC</name>
<dbReference type="PANTHER" id="PTHR45080:SF8">
    <property type="entry name" value="IG-LIKE DOMAIN-CONTAINING PROTEIN"/>
    <property type="match status" value="1"/>
</dbReference>
<dbReference type="Pfam" id="PF07679">
    <property type="entry name" value="I-set"/>
    <property type="match status" value="2"/>
</dbReference>
<feature type="domain" description="Ig-like" evidence="4">
    <location>
        <begin position="1"/>
        <end position="96"/>
    </location>
</feature>
<gene>
    <name evidence="5" type="primary">Dscam2</name>
    <name evidence="5" type="ORF">TNIN_62361</name>
</gene>
<feature type="non-terminal residue" evidence="5">
    <location>
        <position position="1"/>
    </location>
</feature>
<dbReference type="AlphaFoldDB" id="A0A8X6Y4S2"/>
<dbReference type="PANTHER" id="PTHR45080">
    <property type="entry name" value="CONTACTIN 5"/>
    <property type="match status" value="1"/>
</dbReference>
<keyword evidence="2" id="KW-1015">Disulfide bond</keyword>
<evidence type="ECO:0000256" key="2">
    <source>
        <dbReference type="ARBA" id="ARBA00023157"/>
    </source>
</evidence>
<dbReference type="FunFam" id="2.60.40.10:FF:000104">
    <property type="entry name" value="Down syndrome cell adhesion molecule b"/>
    <property type="match status" value="1"/>
</dbReference>
<evidence type="ECO:0000256" key="1">
    <source>
        <dbReference type="ARBA" id="ARBA00022729"/>
    </source>
</evidence>
<dbReference type="InterPro" id="IPR003598">
    <property type="entry name" value="Ig_sub2"/>
</dbReference>
<dbReference type="SMART" id="SM00408">
    <property type="entry name" value="IGc2"/>
    <property type="match status" value="1"/>
</dbReference>
<reference evidence="5" key="1">
    <citation type="submission" date="2020-08" db="EMBL/GenBank/DDBJ databases">
        <title>Multicomponent nature underlies the extraordinary mechanical properties of spider dragline silk.</title>
        <authorList>
            <person name="Kono N."/>
            <person name="Nakamura H."/>
            <person name="Mori M."/>
            <person name="Yoshida Y."/>
            <person name="Ohtoshi R."/>
            <person name="Malay A.D."/>
            <person name="Moran D.A.P."/>
            <person name="Tomita M."/>
            <person name="Numata K."/>
            <person name="Arakawa K."/>
        </authorList>
    </citation>
    <scope>NUCLEOTIDE SEQUENCE</scope>
</reference>
<evidence type="ECO:0000256" key="3">
    <source>
        <dbReference type="ARBA" id="ARBA00023319"/>
    </source>
</evidence>
<organism evidence="5 6">
    <name type="scientific">Trichonephila inaurata madagascariensis</name>
    <dbReference type="NCBI Taxonomy" id="2747483"/>
    <lineage>
        <taxon>Eukaryota</taxon>
        <taxon>Metazoa</taxon>
        <taxon>Ecdysozoa</taxon>
        <taxon>Arthropoda</taxon>
        <taxon>Chelicerata</taxon>
        <taxon>Arachnida</taxon>
        <taxon>Araneae</taxon>
        <taxon>Araneomorphae</taxon>
        <taxon>Entelegynae</taxon>
        <taxon>Araneoidea</taxon>
        <taxon>Nephilidae</taxon>
        <taxon>Trichonephila</taxon>
        <taxon>Trichonephila inaurata</taxon>
    </lineage>
</organism>
<keyword evidence="6" id="KW-1185">Reference proteome</keyword>
<dbReference type="InterPro" id="IPR013098">
    <property type="entry name" value="Ig_I-set"/>
</dbReference>
<dbReference type="SMART" id="SM00409">
    <property type="entry name" value="IG"/>
    <property type="match status" value="1"/>
</dbReference>
<accession>A0A8X6Y4S2</accession>
<dbReference type="SUPFAM" id="SSF48726">
    <property type="entry name" value="Immunoglobulin"/>
    <property type="match status" value="2"/>
</dbReference>
<dbReference type="InterPro" id="IPR007110">
    <property type="entry name" value="Ig-like_dom"/>
</dbReference>
<evidence type="ECO:0000313" key="5">
    <source>
        <dbReference type="EMBL" id="GFY64153.1"/>
    </source>
</evidence>
<keyword evidence="1" id="KW-0732">Signal</keyword>
<dbReference type="InterPro" id="IPR036179">
    <property type="entry name" value="Ig-like_dom_sf"/>
</dbReference>
<dbReference type="InterPro" id="IPR003599">
    <property type="entry name" value="Ig_sub"/>
</dbReference>
<dbReference type="GO" id="GO:0007156">
    <property type="term" value="P:homophilic cell adhesion via plasma membrane adhesion molecules"/>
    <property type="evidence" value="ECO:0007669"/>
    <property type="project" value="TreeGrafter"/>
</dbReference>
<feature type="domain" description="Ig-like" evidence="4">
    <location>
        <begin position="101"/>
        <end position="147"/>
    </location>
</feature>
<sequence length="147" mass="16321">PPIWVRPPSDVSVLAGGKINLHCETKGSPKPTITWRKNTDFSAMDFDVVHSDGRLRISDDGQSLKIPEAKKEDEGFYECHVTNGIGDQLRKSIRVEVQVPPKVAAGPSSMVVEKNKDVNIQCNMTGDSPLNIMWEKNGRPLESRKPK</sequence>
<dbReference type="GO" id="GO:0043025">
    <property type="term" value="C:neuronal cell body"/>
    <property type="evidence" value="ECO:0007669"/>
    <property type="project" value="TreeGrafter"/>
</dbReference>
<protein>
    <submittedName>
        <fullName evidence="5">Down syndrome cell adhesion molecule-like protein Dscam2</fullName>
    </submittedName>
</protein>
<dbReference type="Proteomes" id="UP000886998">
    <property type="component" value="Unassembled WGS sequence"/>
</dbReference>
<dbReference type="GO" id="GO:0005886">
    <property type="term" value="C:plasma membrane"/>
    <property type="evidence" value="ECO:0007669"/>
    <property type="project" value="TreeGrafter"/>
</dbReference>
<proteinExistence type="predicted"/>
<dbReference type="GO" id="GO:0030424">
    <property type="term" value="C:axon"/>
    <property type="evidence" value="ECO:0007669"/>
    <property type="project" value="TreeGrafter"/>
</dbReference>
<dbReference type="InterPro" id="IPR013783">
    <property type="entry name" value="Ig-like_fold"/>
</dbReference>
<dbReference type="EMBL" id="BMAV01015106">
    <property type="protein sequence ID" value="GFY64153.1"/>
    <property type="molecule type" value="Genomic_DNA"/>
</dbReference>
<keyword evidence="3" id="KW-0393">Immunoglobulin domain</keyword>
<dbReference type="Gene3D" id="2.60.40.10">
    <property type="entry name" value="Immunoglobulins"/>
    <property type="match status" value="2"/>
</dbReference>
<dbReference type="GO" id="GO:0050808">
    <property type="term" value="P:synapse organization"/>
    <property type="evidence" value="ECO:0007669"/>
    <property type="project" value="TreeGrafter"/>
</dbReference>
<evidence type="ECO:0000313" key="6">
    <source>
        <dbReference type="Proteomes" id="UP000886998"/>
    </source>
</evidence>
<evidence type="ECO:0000259" key="4">
    <source>
        <dbReference type="PROSITE" id="PS50835"/>
    </source>
</evidence>
<dbReference type="GO" id="GO:0008046">
    <property type="term" value="F:axon guidance receptor activity"/>
    <property type="evidence" value="ECO:0007669"/>
    <property type="project" value="TreeGrafter"/>
</dbReference>